<dbReference type="EMBL" id="CAJFCJ010000002">
    <property type="protein sequence ID" value="CAD5111880.1"/>
    <property type="molecule type" value="Genomic_DNA"/>
</dbReference>
<keyword evidence="2 6" id="KW-0732">Signal</keyword>
<sequence length="1713" mass="196887">MIVLHLFCVISLLLIYTSTAQIEVHRGGSVNLDEVIAAIFGNLKGEKDCVYEAETMYRCRRIGSIRPKIFPCDLTNVRVVYTHNGSPFFDRFQIEFKRYSTNNSTINVQKFTLNLTVIEPVNSVFNIRQTLKVTILNVSKPIDDTFLTFRYDYSQILDTCDVAVGDEEWPAYGSLQFQGDCKDFLLVSAVYNQTKQPNPGLDYIPIKAVIEKKDSIASNEIFYLPVNIVGPFHNIAPEIHWKKDEVILKSSSSFLLDHHLLTVRDPDGDDDRLLVIEVIDAGDTIITFLHADGQHVTCFSAAQLKRGQIIIWAPSIRYDKVVKLRARARDRWLLSSKIATIRIRIDASPFQRLDAWAQGELLVRRFGIVTINNLKVISSNENVRIYVKALPALGSLSINQEISLEDLRKGRLNYRHQSTSEKYHDQIIFTILSSQTTKQVIVSIRIVSLEIPKIHIITPDKPIKINEQTRITNRHLSTNEMDGEDVIFRIVQEPNCGRIIRKTRDYQSGKTIVSDFSQHDIRLGRIYYSPKTSINCHKRDLIIVKARKWWNKGKWSVERKVRFKVRVKTTSPTDLIKAYAGAPDSLEIPETHMARLSSLFFYYEPSNVLFRIVKQPYFSGSNDTIDAGIIALIHDLNELRSRINSNLSLATEFSKNDIKRNRVIYFPPFEDIGYEKRLVTFAFQPFIGKHNGAIRIIRITLLPVNNKAPQVMPTKLALQQGSKISFNLNIYDEDTRDADIRIQLRTPPKEGSVILLSNTLKSGQSFSLADTKKGSLIYIHDNRSLSIRDQISIEVDDGRHKVNSSIDIDIQPHTHEIIKSYAQTIQVEERGSVQISSLNIFKKERRVKYRLIRPPKYGTLNSSFSQRDILKGKILYQHVSGEIGAEELTDFCLLEGKTKKQIRHVKLVFVIIPIDKKSPVIKNASPLFINVNGDSCITNNELTVEDPDSLLDYVNFAIIRQPRFGALLKRNLTQILWHFSLKDIYEHRIIYRTAKGNKGRKDSFEIYATDGKNYSPPTTINILNRKETKVMADSIKGKFVKNSFGLKKNSLRVVERRETALTEYHLSISGARTIPAADIKYTVTKAPTLGILHYITDRGRSVTSFTQADINAQKLAYAHHSKLDINSDRFNFSVRISNSKVIEDNLLIQVKCIDVELPTVTVFLPLTVGQGEKSKISRKNLFTSDPDTDSTQIIYKIISPPFNGQILVGNDTVKNNFSQFAIDNGDVYYRSDGSDNSIDFFLLHPSDSHNLGFLRNETVMKTSLFFTVLIQPPTVYVPVIRNKIPDKIQYFDKYRKYGFLISDSYLKADSMDVTFLIHSTTTQGYIYDLKEKSRIFNNFTQKQVDDDQIAFLLNKNTLRTEDSFNFTVIYGHGHSLPNNQFKVQWSTAIFSKTRHIICEDVGLYDILIQRLGKNDIEANIRVKVKEITANTLSDFIPVSPSIVHFDVKQTVAKWTIRTVLDKETEKNERFELELIDGENVVVGFRKKASIEIVNFDRKKCDEYIGMVTSLSKYENEAIPRTTRSRYKKRHKKLKRRKERSGMSCGRDSLNFVKLDVKTSKTFRCNGVEWEEWNKELDSQQRNDQVTMTCPFGWINQINGACYKVFRKRLNWIDARKECAKIGGELPRIRNHNHLARLLTLMKRPFWTSIKYIEGRWVSIGGKSVNYLRWKRGYPRKHKRRRLPKTCVQVDGRGQMVNRVCNGRSYFLCYQKAA</sequence>
<dbReference type="SMART" id="SM00034">
    <property type="entry name" value="CLECT"/>
    <property type="match status" value="1"/>
</dbReference>
<proteinExistence type="predicted"/>
<reference evidence="8 9" key="1">
    <citation type="submission" date="2020-08" db="EMBL/GenBank/DDBJ databases">
        <authorList>
            <person name="Hejnol A."/>
        </authorList>
    </citation>
    <scope>NUCLEOTIDE SEQUENCE [LARGE SCALE GENOMIC DNA]</scope>
</reference>
<evidence type="ECO:0000256" key="2">
    <source>
        <dbReference type="ARBA" id="ARBA00022729"/>
    </source>
</evidence>
<feature type="signal peptide" evidence="6">
    <location>
        <begin position="1"/>
        <end position="20"/>
    </location>
</feature>
<evidence type="ECO:0000256" key="3">
    <source>
        <dbReference type="ARBA" id="ARBA00022737"/>
    </source>
</evidence>
<protein>
    <submittedName>
        <fullName evidence="8">DgyrCDS1143</fullName>
    </submittedName>
</protein>
<dbReference type="InterPro" id="IPR016187">
    <property type="entry name" value="CTDL_fold"/>
</dbReference>
<comment type="caution">
    <text evidence="8">The sequence shown here is derived from an EMBL/GenBank/DDBJ whole genome shotgun (WGS) entry which is preliminary data.</text>
</comment>
<feature type="repeat" description="CSPG" evidence="5">
    <location>
        <begin position="918"/>
        <end position="1009"/>
    </location>
</feature>
<dbReference type="Proteomes" id="UP000549394">
    <property type="component" value="Unassembled WGS sequence"/>
</dbReference>
<dbReference type="SUPFAM" id="SSF56436">
    <property type="entry name" value="C-type lectin-like"/>
    <property type="match status" value="1"/>
</dbReference>
<keyword evidence="4" id="KW-0325">Glycoprotein</keyword>
<name>A0A7I8V9A0_9ANNE</name>
<evidence type="ECO:0000256" key="1">
    <source>
        <dbReference type="ARBA" id="ARBA00022723"/>
    </source>
</evidence>
<organism evidence="8 9">
    <name type="scientific">Dimorphilus gyrociliatus</name>
    <dbReference type="NCBI Taxonomy" id="2664684"/>
    <lineage>
        <taxon>Eukaryota</taxon>
        <taxon>Metazoa</taxon>
        <taxon>Spiralia</taxon>
        <taxon>Lophotrochozoa</taxon>
        <taxon>Annelida</taxon>
        <taxon>Polychaeta</taxon>
        <taxon>Polychaeta incertae sedis</taxon>
        <taxon>Dinophilidae</taxon>
        <taxon>Dimorphilus</taxon>
    </lineage>
</organism>
<feature type="repeat" description="CSPG" evidence="5">
    <location>
        <begin position="1042"/>
        <end position="1135"/>
    </location>
</feature>
<evidence type="ECO:0000256" key="5">
    <source>
        <dbReference type="PROSITE-ProRule" id="PRU01201"/>
    </source>
</evidence>
<dbReference type="InterPro" id="IPR016186">
    <property type="entry name" value="C-type_lectin-like/link_sf"/>
</dbReference>
<evidence type="ECO:0000256" key="4">
    <source>
        <dbReference type="ARBA" id="ARBA00023180"/>
    </source>
</evidence>
<dbReference type="GO" id="GO:0009653">
    <property type="term" value="P:anatomical structure morphogenesis"/>
    <property type="evidence" value="ECO:0007669"/>
    <property type="project" value="TreeGrafter"/>
</dbReference>
<keyword evidence="9" id="KW-1185">Reference proteome</keyword>
<dbReference type="PANTHER" id="PTHR45739">
    <property type="entry name" value="MATRIX PROTEIN, PUTATIVE-RELATED"/>
    <property type="match status" value="1"/>
</dbReference>
<dbReference type="Gene3D" id="3.10.100.10">
    <property type="entry name" value="Mannose-Binding Protein A, subunit A"/>
    <property type="match status" value="1"/>
</dbReference>
<dbReference type="InterPro" id="IPR051561">
    <property type="entry name" value="FRAS1_ECM"/>
</dbReference>
<dbReference type="InterPro" id="IPR001304">
    <property type="entry name" value="C-type_lectin-like"/>
</dbReference>
<gene>
    <name evidence="8" type="ORF">DGYR_LOCUS1108</name>
</gene>
<feature type="repeat" description="CSPG" evidence="5">
    <location>
        <begin position="1157"/>
        <end position="1246"/>
    </location>
</feature>
<feature type="domain" description="C-type lectin" evidence="7">
    <location>
        <begin position="1597"/>
        <end position="1709"/>
    </location>
</feature>
<evidence type="ECO:0000256" key="6">
    <source>
        <dbReference type="SAM" id="SignalP"/>
    </source>
</evidence>
<dbReference type="Gene3D" id="2.60.40.2030">
    <property type="match status" value="1"/>
</dbReference>
<evidence type="ECO:0000313" key="9">
    <source>
        <dbReference type="Proteomes" id="UP000549394"/>
    </source>
</evidence>
<feature type="chain" id="PRO_5029603431" evidence="6">
    <location>
        <begin position="21"/>
        <end position="1713"/>
    </location>
</feature>
<dbReference type="PROSITE" id="PS51854">
    <property type="entry name" value="CSPG"/>
    <property type="match status" value="3"/>
</dbReference>
<dbReference type="GO" id="GO:0046872">
    <property type="term" value="F:metal ion binding"/>
    <property type="evidence" value="ECO:0007669"/>
    <property type="project" value="UniProtKB-KW"/>
</dbReference>
<dbReference type="CDD" id="cd00037">
    <property type="entry name" value="CLECT"/>
    <property type="match status" value="1"/>
</dbReference>
<evidence type="ECO:0000313" key="8">
    <source>
        <dbReference type="EMBL" id="CAD5111880.1"/>
    </source>
</evidence>
<dbReference type="OrthoDB" id="430044at2759"/>
<evidence type="ECO:0000259" key="7">
    <source>
        <dbReference type="PROSITE" id="PS50041"/>
    </source>
</evidence>
<dbReference type="Pfam" id="PF19309">
    <property type="entry name" value="Frem_N"/>
    <property type="match status" value="1"/>
</dbReference>
<dbReference type="InterPro" id="IPR038081">
    <property type="entry name" value="CalX-like_sf"/>
</dbReference>
<accession>A0A7I8V9A0</accession>
<dbReference type="InterPro" id="IPR039005">
    <property type="entry name" value="CSPG_rpt"/>
</dbReference>
<dbReference type="SUPFAM" id="SSF141072">
    <property type="entry name" value="CalX-like"/>
    <property type="match status" value="1"/>
</dbReference>
<dbReference type="Pfam" id="PF00059">
    <property type="entry name" value="Lectin_C"/>
    <property type="match status" value="1"/>
</dbReference>
<keyword evidence="1" id="KW-0479">Metal-binding</keyword>
<dbReference type="PANTHER" id="PTHR45739:SF11">
    <property type="entry name" value="FRAS1-RELATED EXTRACELLULAR MATRIX PROTEIN 1-LIKE ISOFORM X1"/>
    <property type="match status" value="1"/>
</dbReference>
<dbReference type="PROSITE" id="PS50041">
    <property type="entry name" value="C_TYPE_LECTIN_2"/>
    <property type="match status" value="1"/>
</dbReference>
<keyword evidence="3" id="KW-0677">Repeat</keyword>
<dbReference type="Pfam" id="PF16184">
    <property type="entry name" value="Cadherin_3"/>
    <property type="match status" value="4"/>
</dbReference>
<dbReference type="InterPro" id="IPR045658">
    <property type="entry name" value="FRAS1-rel_N"/>
</dbReference>